<evidence type="ECO:0000313" key="4">
    <source>
        <dbReference type="EMBL" id="TSJ78789.1"/>
    </source>
</evidence>
<dbReference type="SMART" id="SM00382">
    <property type="entry name" value="AAA"/>
    <property type="match status" value="1"/>
</dbReference>
<sequence length="507" mass="56320">MYMSSLFTAEERRFAEAVALINTTNPFLPERVEGERAALGAGFVAAGAEWNKLPPAEASHPNHLRLTERAAAVLEQVRARWPRDGRVAKAEATNYEELAGFWLYQTYALRFDAVIRTELSENGGAGGMRVEFYPAFKADVDRLLTLPGLALLDTQPAPHLFACAFQIRRAFHHIFRSLAGGSAPMARLRAAIWQSVFTHDLKRYRRVLHTSMGDFATLITGPSGTGKELVARAIALSRYLPFDPRRGGFTDDFSTAAFFPLNLSALSPTLIESELFGHRRGAFTGALADREGWMETCPAAGSVFLDEIGDVETGIQVKLLRVLQSRTFQRLGDTETRTFKGKIIAATNRDLAAEIRAGRFREDFYYRLCSDLIQTPSLRDQLDDSPDELPVLVGYVSTRLLGAGEGSAFARETVDWIGKNLGADYAWPGNFRELEQCMRNLLVRGSYRPAALGVGAGEDWNTLLAGGRLTAEEVLRRYTRQVHAQVGTVEETARRLDLDRRTVKARL</sequence>
<evidence type="ECO:0000256" key="2">
    <source>
        <dbReference type="ARBA" id="ARBA00022840"/>
    </source>
</evidence>
<dbReference type="Gene3D" id="1.10.8.60">
    <property type="match status" value="1"/>
</dbReference>
<evidence type="ECO:0000259" key="3">
    <source>
        <dbReference type="PROSITE" id="PS50045"/>
    </source>
</evidence>
<dbReference type="InterPro" id="IPR002078">
    <property type="entry name" value="Sigma_54_int"/>
</dbReference>
<keyword evidence="5" id="KW-1185">Reference proteome</keyword>
<proteinExistence type="predicted"/>
<dbReference type="AlphaFoldDB" id="A0A556QQ84"/>
<gene>
    <name evidence="4" type="ORF">FPL22_05630</name>
</gene>
<organism evidence="4 5">
    <name type="scientific">Rariglobus hedericola</name>
    <dbReference type="NCBI Taxonomy" id="2597822"/>
    <lineage>
        <taxon>Bacteria</taxon>
        <taxon>Pseudomonadati</taxon>
        <taxon>Verrucomicrobiota</taxon>
        <taxon>Opitutia</taxon>
        <taxon>Opitutales</taxon>
        <taxon>Opitutaceae</taxon>
        <taxon>Rariglobus</taxon>
    </lineage>
</organism>
<dbReference type="InterPro" id="IPR003593">
    <property type="entry name" value="AAA+_ATPase"/>
</dbReference>
<dbReference type="OrthoDB" id="9765164at2"/>
<accession>A0A556QQ84</accession>
<dbReference type="EMBL" id="VMBG01000001">
    <property type="protein sequence ID" value="TSJ78789.1"/>
    <property type="molecule type" value="Genomic_DNA"/>
</dbReference>
<dbReference type="GO" id="GO:0006355">
    <property type="term" value="P:regulation of DNA-templated transcription"/>
    <property type="evidence" value="ECO:0007669"/>
    <property type="project" value="InterPro"/>
</dbReference>
<evidence type="ECO:0000313" key="5">
    <source>
        <dbReference type="Proteomes" id="UP000315648"/>
    </source>
</evidence>
<dbReference type="GO" id="GO:0005524">
    <property type="term" value="F:ATP binding"/>
    <property type="evidence" value="ECO:0007669"/>
    <property type="project" value="UniProtKB-KW"/>
</dbReference>
<evidence type="ECO:0000256" key="1">
    <source>
        <dbReference type="ARBA" id="ARBA00022741"/>
    </source>
</evidence>
<keyword evidence="2" id="KW-0067">ATP-binding</keyword>
<dbReference type="CDD" id="cd00009">
    <property type="entry name" value="AAA"/>
    <property type="match status" value="1"/>
</dbReference>
<dbReference type="PANTHER" id="PTHR32071">
    <property type="entry name" value="TRANSCRIPTIONAL REGULATORY PROTEIN"/>
    <property type="match status" value="1"/>
</dbReference>
<name>A0A556QQ84_9BACT</name>
<comment type="caution">
    <text evidence="4">The sequence shown here is derived from an EMBL/GenBank/DDBJ whole genome shotgun (WGS) entry which is preliminary data.</text>
</comment>
<dbReference type="InterPro" id="IPR027417">
    <property type="entry name" value="P-loop_NTPase"/>
</dbReference>
<protein>
    <submittedName>
        <fullName evidence="4">Sigma-54-dependent Fis family transcriptional regulator</fullName>
    </submittedName>
</protein>
<dbReference type="SUPFAM" id="SSF52540">
    <property type="entry name" value="P-loop containing nucleoside triphosphate hydrolases"/>
    <property type="match status" value="1"/>
</dbReference>
<dbReference type="Proteomes" id="UP000315648">
    <property type="component" value="Unassembled WGS sequence"/>
</dbReference>
<dbReference type="Pfam" id="PF00158">
    <property type="entry name" value="Sigma54_activat"/>
    <property type="match status" value="1"/>
</dbReference>
<keyword evidence="1" id="KW-0547">Nucleotide-binding</keyword>
<feature type="domain" description="Sigma-54 factor interaction" evidence="3">
    <location>
        <begin position="178"/>
        <end position="443"/>
    </location>
</feature>
<dbReference type="PANTHER" id="PTHR32071:SF122">
    <property type="entry name" value="SIGMA FACTOR"/>
    <property type="match status" value="1"/>
</dbReference>
<reference evidence="4 5" key="1">
    <citation type="submission" date="2019-07" db="EMBL/GenBank/DDBJ databases">
        <title>Description of 53C-WASEF.</title>
        <authorList>
            <person name="Pitt A."/>
            <person name="Hahn M.W."/>
        </authorList>
    </citation>
    <scope>NUCLEOTIDE SEQUENCE [LARGE SCALE GENOMIC DNA]</scope>
    <source>
        <strain evidence="4 5">53C-WASEF</strain>
    </source>
</reference>
<dbReference type="PROSITE" id="PS50045">
    <property type="entry name" value="SIGMA54_INTERACT_4"/>
    <property type="match status" value="1"/>
</dbReference>
<dbReference type="Gene3D" id="3.40.50.300">
    <property type="entry name" value="P-loop containing nucleotide triphosphate hydrolases"/>
    <property type="match status" value="1"/>
</dbReference>